<evidence type="ECO:0000256" key="4">
    <source>
        <dbReference type="ARBA" id="ARBA00022723"/>
    </source>
</evidence>
<keyword evidence="7 9" id="KW-0503">Monooxygenase</keyword>
<dbReference type="InterPro" id="IPR017972">
    <property type="entry name" value="Cyt_P450_CS"/>
</dbReference>
<dbReference type="InterPro" id="IPR001128">
    <property type="entry name" value="Cyt_P450"/>
</dbReference>
<evidence type="ECO:0000313" key="11">
    <source>
        <dbReference type="Proteomes" id="UP000076660"/>
    </source>
</evidence>
<dbReference type="RefSeq" id="WP_063272307.1">
    <property type="nucleotide sequence ID" value="NZ_LQMT02000037.1"/>
</dbReference>
<dbReference type="EMBL" id="LQMT02000037">
    <property type="protein sequence ID" value="ONF63319.1"/>
    <property type="molecule type" value="Genomic_DNA"/>
</dbReference>
<dbReference type="PANTHER" id="PTHR46696">
    <property type="entry name" value="P450, PUTATIVE (EUROFUNG)-RELATED"/>
    <property type="match status" value="1"/>
</dbReference>
<dbReference type="PROSITE" id="PS00086">
    <property type="entry name" value="CYTOCHROME_P450"/>
    <property type="match status" value="1"/>
</dbReference>
<dbReference type="InterPro" id="IPR002397">
    <property type="entry name" value="Cyt_P450_B"/>
</dbReference>
<dbReference type="GO" id="GO:0016705">
    <property type="term" value="F:oxidoreductase activity, acting on paired donors, with incorporation or reduction of molecular oxygen"/>
    <property type="evidence" value="ECO:0007669"/>
    <property type="project" value="InterPro"/>
</dbReference>
<protein>
    <submittedName>
        <fullName evidence="10">Cytochrome</fullName>
    </submittedName>
</protein>
<comment type="similarity">
    <text evidence="2 9">Belongs to the cytochrome P450 family.</text>
</comment>
<organism evidence="10 11">
    <name type="scientific">Amycolatopsis keratiniphila subsp. keratiniphila</name>
    <dbReference type="NCBI Taxonomy" id="227715"/>
    <lineage>
        <taxon>Bacteria</taxon>
        <taxon>Bacillati</taxon>
        <taxon>Actinomycetota</taxon>
        <taxon>Actinomycetes</taxon>
        <taxon>Pseudonocardiales</taxon>
        <taxon>Pseudonocardiaceae</taxon>
        <taxon>Amycolatopsis</taxon>
        <taxon>Amycolatopsis japonica group</taxon>
    </lineage>
</organism>
<evidence type="ECO:0000256" key="9">
    <source>
        <dbReference type="RuleBase" id="RU000461"/>
    </source>
</evidence>
<dbReference type="GO" id="GO:0005506">
    <property type="term" value="F:iron ion binding"/>
    <property type="evidence" value="ECO:0007669"/>
    <property type="project" value="InterPro"/>
</dbReference>
<dbReference type="CDD" id="cd11029">
    <property type="entry name" value="CYP107-like"/>
    <property type="match status" value="1"/>
</dbReference>
<dbReference type="PANTHER" id="PTHR46696:SF1">
    <property type="entry name" value="CYTOCHROME P450 YJIB-RELATED"/>
    <property type="match status" value="1"/>
</dbReference>
<keyword evidence="5 9" id="KW-0560">Oxidoreductase</keyword>
<evidence type="ECO:0000256" key="7">
    <source>
        <dbReference type="ARBA" id="ARBA00023033"/>
    </source>
</evidence>
<proteinExistence type="inferred from homology"/>
<accession>A0A1W2LKD7</accession>
<keyword evidence="6 9" id="KW-0408">Iron</keyword>
<dbReference type="AlphaFoldDB" id="A0A1W2LKD7"/>
<dbReference type="Gene3D" id="1.10.630.10">
    <property type="entry name" value="Cytochrome P450"/>
    <property type="match status" value="1"/>
</dbReference>
<comment type="function">
    <text evidence="8">Involved in the coupling of aromatic side chains of the heptapeptide of vancomycin.</text>
</comment>
<name>A0A1W2LKD7_9PSEU</name>
<reference evidence="10 11" key="1">
    <citation type="submission" date="2016-12" db="EMBL/GenBank/DDBJ databases">
        <title>Amycolatopsis keratiniphila subsp. keratiniphila genome sequencing and assembly.</title>
        <authorList>
            <person name="Mayilraj S."/>
            <person name="Kaur N."/>
        </authorList>
    </citation>
    <scope>NUCLEOTIDE SEQUENCE [LARGE SCALE GENOMIC DNA]</scope>
    <source>
        <strain evidence="10 11">DSM 44409</strain>
    </source>
</reference>
<evidence type="ECO:0000256" key="3">
    <source>
        <dbReference type="ARBA" id="ARBA00022617"/>
    </source>
</evidence>
<dbReference type="OrthoDB" id="142769at2"/>
<evidence type="ECO:0000256" key="8">
    <source>
        <dbReference type="ARBA" id="ARBA00055433"/>
    </source>
</evidence>
<dbReference type="FunFam" id="1.10.630.10:FF:000018">
    <property type="entry name" value="Cytochrome P450 monooxygenase"/>
    <property type="match status" value="1"/>
</dbReference>
<dbReference type="GO" id="GO:0020037">
    <property type="term" value="F:heme binding"/>
    <property type="evidence" value="ECO:0007669"/>
    <property type="project" value="InterPro"/>
</dbReference>
<dbReference type="Proteomes" id="UP000076660">
    <property type="component" value="Unassembled WGS sequence"/>
</dbReference>
<evidence type="ECO:0000256" key="6">
    <source>
        <dbReference type="ARBA" id="ARBA00023004"/>
    </source>
</evidence>
<keyword evidence="4 9" id="KW-0479">Metal-binding</keyword>
<keyword evidence="3 9" id="KW-0349">Heme</keyword>
<gene>
    <name evidence="10" type="ORF">AVR91_0234805</name>
</gene>
<evidence type="ECO:0000256" key="5">
    <source>
        <dbReference type="ARBA" id="ARBA00023002"/>
    </source>
</evidence>
<dbReference type="PRINTS" id="PR00359">
    <property type="entry name" value="BP450"/>
</dbReference>
<evidence type="ECO:0000256" key="2">
    <source>
        <dbReference type="ARBA" id="ARBA00010617"/>
    </source>
</evidence>
<evidence type="ECO:0000313" key="10">
    <source>
        <dbReference type="EMBL" id="ONF63319.1"/>
    </source>
</evidence>
<dbReference type="SUPFAM" id="SSF48264">
    <property type="entry name" value="Cytochrome P450"/>
    <property type="match status" value="1"/>
</dbReference>
<sequence length="395" mass="42469">MTSSSSDFLFGGAPERHAAYAALRESGPVRGITLSSGTAGWLVSGYAEVRQALAHPGLSGRTGAVGDRRGLSEDVRLGMNTHMLNLDPPDHTRLRKLVSAAFTVRRIAQLRPRIEAITAELLDAVADFDEVDLIKALALPLPIRILTEMLGVPEDEAGAFHGWTEILTASALPVDELDAAAAEMLRYVRKLLAEKRANPGTDLLSALVTVHDGEDRLTEHELTSMVFLLLIAGHETTVHLIGNATLALLENPAQLAALRANPDGMPAAVEEFLRYESPVHAAMRYANEEIELGGVTIPAGSLVIVSLLAANRDPARFPGADALELDRADNPQLAFGHGIHHCLGAPMARLEGGIALSALLTRFPELRAAVPAESLRWRVSMVMHGLESLPVRLRR</sequence>
<comment type="caution">
    <text evidence="10">The sequence shown here is derived from an EMBL/GenBank/DDBJ whole genome shotgun (WGS) entry which is preliminary data.</text>
</comment>
<evidence type="ECO:0000256" key="1">
    <source>
        <dbReference type="ARBA" id="ARBA00004660"/>
    </source>
</evidence>
<comment type="pathway">
    <text evidence="1">Antibiotic biosynthesis; vancomycin biosynthesis.</text>
</comment>
<dbReference type="Pfam" id="PF00067">
    <property type="entry name" value="p450"/>
    <property type="match status" value="1"/>
</dbReference>
<dbReference type="GO" id="GO:0004497">
    <property type="term" value="F:monooxygenase activity"/>
    <property type="evidence" value="ECO:0007669"/>
    <property type="project" value="UniProtKB-KW"/>
</dbReference>
<dbReference type="InterPro" id="IPR036396">
    <property type="entry name" value="Cyt_P450_sf"/>
</dbReference>